<dbReference type="Gene3D" id="6.10.250.140">
    <property type="match status" value="1"/>
</dbReference>
<dbReference type="Proteomes" id="UP000255102">
    <property type="component" value="Unassembled WGS sequence"/>
</dbReference>
<proteinExistence type="inferred from homology"/>
<feature type="domain" description="ParB-like N-terminal" evidence="2">
    <location>
        <begin position="23"/>
        <end position="112"/>
    </location>
</feature>
<organism evidence="3 4">
    <name type="scientific">Moraxella ovis</name>
    <dbReference type="NCBI Taxonomy" id="29433"/>
    <lineage>
        <taxon>Bacteria</taxon>
        <taxon>Pseudomonadati</taxon>
        <taxon>Pseudomonadota</taxon>
        <taxon>Gammaproteobacteria</taxon>
        <taxon>Moraxellales</taxon>
        <taxon>Moraxellaceae</taxon>
        <taxon>Moraxella</taxon>
    </lineage>
</organism>
<evidence type="ECO:0000313" key="4">
    <source>
        <dbReference type="Proteomes" id="UP000255102"/>
    </source>
</evidence>
<dbReference type="InterPro" id="IPR042075">
    <property type="entry name" value="KorB_DNA-db"/>
</dbReference>
<dbReference type="EMBL" id="UGPW01000002">
    <property type="protein sequence ID" value="STY98564.1"/>
    <property type="molecule type" value="Genomic_DNA"/>
</dbReference>
<dbReference type="Pfam" id="PF02195">
    <property type="entry name" value="ParB_N"/>
    <property type="match status" value="1"/>
</dbReference>
<evidence type="ECO:0000259" key="2">
    <source>
        <dbReference type="SMART" id="SM00470"/>
    </source>
</evidence>
<sequence length="316" mass="35432">MNDKLASLNLGGLLNKPVIGQVSEIDISLIAEDSLNARREFHDDTLHELAQSIKEHGVISPISLRANPLKDGYYIINHGHRRFRAAQLAEKTTIPAFLDNEIDVFGRFIENIQREDLSPLDIANQLNTFVQDGMAGKDIAEKLGKSDSWVSRHLGLLSAPITIKKSLESGKIKSVEAAKTLASLSNDHPVEVEDFLASATTEITQKQVRELSKELKGEKEYPPVADVTLANDEEQLDDDFELMIEPMVENEQDSAAISPVPVVYASKEVLIIELIEAARLNQQQKERLLDELSDEQRFDKSFDSLRFYLEQLDLDI</sequence>
<dbReference type="Gene3D" id="3.90.1530.30">
    <property type="match status" value="1"/>
</dbReference>
<dbReference type="InterPro" id="IPR036086">
    <property type="entry name" value="ParB/Sulfiredoxin_sf"/>
</dbReference>
<dbReference type="Pfam" id="PF08535">
    <property type="entry name" value="KorB"/>
    <property type="match status" value="1"/>
</dbReference>
<gene>
    <name evidence="3" type="primary">korB</name>
    <name evidence="3" type="ORF">NCTC11227_02240</name>
</gene>
<name>A0A378QE66_9GAMM</name>
<accession>A0A378QE66</accession>
<dbReference type="SMART" id="SM00470">
    <property type="entry name" value="ParB"/>
    <property type="match status" value="1"/>
</dbReference>
<dbReference type="CDD" id="cd16398">
    <property type="entry name" value="KorB_N_like"/>
    <property type="match status" value="1"/>
</dbReference>
<dbReference type="SUPFAM" id="SSF110849">
    <property type="entry name" value="ParB/Sulfiredoxin"/>
    <property type="match status" value="1"/>
</dbReference>
<dbReference type="InterPro" id="IPR003115">
    <property type="entry name" value="ParB_N"/>
</dbReference>
<dbReference type="GO" id="GO:0005694">
    <property type="term" value="C:chromosome"/>
    <property type="evidence" value="ECO:0007669"/>
    <property type="project" value="TreeGrafter"/>
</dbReference>
<dbReference type="Gene3D" id="1.10.10.730">
    <property type="entry name" value="KorB DNA-binding domain"/>
    <property type="match status" value="1"/>
</dbReference>
<protein>
    <submittedName>
        <fullName evidence="3">Transcriptional repressor protein korB</fullName>
    </submittedName>
</protein>
<reference evidence="3 4" key="1">
    <citation type="submission" date="2018-06" db="EMBL/GenBank/DDBJ databases">
        <authorList>
            <consortium name="Pathogen Informatics"/>
            <person name="Doyle S."/>
        </authorList>
    </citation>
    <scope>NUCLEOTIDE SEQUENCE [LARGE SCALE GENOMIC DNA]</scope>
    <source>
        <strain evidence="3 4">NCTC11227</strain>
    </source>
</reference>
<dbReference type="AlphaFoldDB" id="A0A378QE66"/>
<dbReference type="InterPro" id="IPR004437">
    <property type="entry name" value="ParB/RepB/Spo0J"/>
</dbReference>
<dbReference type="PANTHER" id="PTHR33375:SF1">
    <property type="entry name" value="CHROMOSOME-PARTITIONING PROTEIN PARB-RELATED"/>
    <property type="match status" value="1"/>
</dbReference>
<evidence type="ECO:0000313" key="3">
    <source>
        <dbReference type="EMBL" id="STY98564.1"/>
    </source>
</evidence>
<dbReference type="GO" id="GO:0007059">
    <property type="term" value="P:chromosome segregation"/>
    <property type="evidence" value="ECO:0007669"/>
    <property type="project" value="TreeGrafter"/>
</dbReference>
<dbReference type="InterPro" id="IPR050336">
    <property type="entry name" value="Chromosome_partition/occlusion"/>
</dbReference>
<dbReference type="InterPro" id="IPR013741">
    <property type="entry name" value="KorB_domain"/>
</dbReference>
<dbReference type="NCBIfam" id="TIGR00180">
    <property type="entry name" value="parB_part"/>
    <property type="match status" value="1"/>
</dbReference>
<dbReference type="PANTHER" id="PTHR33375">
    <property type="entry name" value="CHROMOSOME-PARTITIONING PROTEIN PARB-RELATED"/>
    <property type="match status" value="1"/>
</dbReference>
<dbReference type="RefSeq" id="WP_063515100.1">
    <property type="nucleotide sequence ID" value="NZ_CP011159.1"/>
</dbReference>
<evidence type="ECO:0000256" key="1">
    <source>
        <dbReference type="ARBA" id="ARBA00006295"/>
    </source>
</evidence>
<dbReference type="GO" id="GO:0003677">
    <property type="term" value="F:DNA binding"/>
    <property type="evidence" value="ECO:0007669"/>
    <property type="project" value="InterPro"/>
</dbReference>
<comment type="similarity">
    <text evidence="1">Belongs to the ParB family.</text>
</comment>